<dbReference type="AlphaFoldDB" id="A0A645FBP0"/>
<reference evidence="2" key="1">
    <citation type="submission" date="2019-08" db="EMBL/GenBank/DDBJ databases">
        <authorList>
            <person name="Kucharzyk K."/>
            <person name="Murdoch R.W."/>
            <person name="Higgins S."/>
            <person name="Loffler F."/>
        </authorList>
    </citation>
    <scope>NUCLEOTIDE SEQUENCE</scope>
</reference>
<name>A0A645FBP0_9ZZZZ</name>
<dbReference type="InterPro" id="IPR006665">
    <property type="entry name" value="OmpA-like"/>
</dbReference>
<dbReference type="PROSITE" id="PS51123">
    <property type="entry name" value="OMPA_2"/>
    <property type="match status" value="1"/>
</dbReference>
<comment type="caution">
    <text evidence="2">The sequence shown here is derived from an EMBL/GenBank/DDBJ whole genome shotgun (WGS) entry which is preliminary data.</text>
</comment>
<dbReference type="NCBIfam" id="TIGR03350">
    <property type="entry name" value="type_VI_ompA"/>
    <property type="match status" value="1"/>
</dbReference>
<sequence>MVAGLAALIGLLVFLWYAFVLAQRSDDLFARIGALDVKKPVVVAVATAPKRFAGFLEAEVREGLVTVNEQTDRSTVVLRGDGLFASGATTVLPAYQQVLMRVADALASRQGAVVVSGFTDNQPIRTARFPSNLELSRERAQQVAAMLVSRGVSAERIRSQGAGSEQPIDDNATAAGRARNRRVEVTLFDMPNVGENK</sequence>
<accession>A0A645FBP0</accession>
<feature type="domain" description="OmpA-like" evidence="1">
    <location>
        <begin position="71"/>
        <end position="191"/>
    </location>
</feature>
<protein>
    <recommendedName>
        <fullName evidence="1">OmpA-like domain-containing protein</fullName>
    </recommendedName>
</protein>
<gene>
    <name evidence="2" type="ORF">SDC9_157267</name>
</gene>
<evidence type="ECO:0000259" key="1">
    <source>
        <dbReference type="PROSITE" id="PS51123"/>
    </source>
</evidence>
<proteinExistence type="predicted"/>
<dbReference type="Pfam" id="PF00691">
    <property type="entry name" value="OmpA"/>
    <property type="match status" value="1"/>
</dbReference>
<dbReference type="CDD" id="cd07185">
    <property type="entry name" value="OmpA_C-like"/>
    <property type="match status" value="1"/>
</dbReference>
<dbReference type="InterPro" id="IPR017733">
    <property type="entry name" value="OmpA-like_dom_proteobacteria"/>
</dbReference>
<dbReference type="InterPro" id="IPR036737">
    <property type="entry name" value="OmpA-like_sf"/>
</dbReference>
<evidence type="ECO:0000313" key="2">
    <source>
        <dbReference type="EMBL" id="MPN09974.1"/>
    </source>
</evidence>
<dbReference type="EMBL" id="VSSQ01056111">
    <property type="protein sequence ID" value="MPN09974.1"/>
    <property type="molecule type" value="Genomic_DNA"/>
</dbReference>
<dbReference type="PANTHER" id="PTHR30329">
    <property type="entry name" value="STATOR ELEMENT OF FLAGELLAR MOTOR COMPLEX"/>
    <property type="match status" value="1"/>
</dbReference>
<dbReference type="Gene3D" id="3.30.1330.60">
    <property type="entry name" value="OmpA-like domain"/>
    <property type="match status" value="1"/>
</dbReference>
<dbReference type="SUPFAM" id="SSF103088">
    <property type="entry name" value="OmpA-like"/>
    <property type="match status" value="1"/>
</dbReference>
<organism evidence="2">
    <name type="scientific">bioreactor metagenome</name>
    <dbReference type="NCBI Taxonomy" id="1076179"/>
    <lineage>
        <taxon>unclassified sequences</taxon>
        <taxon>metagenomes</taxon>
        <taxon>ecological metagenomes</taxon>
    </lineage>
</organism>
<dbReference type="PANTHER" id="PTHR30329:SF19">
    <property type="entry name" value="OUTER MEMBRANE PROTEIN, OMPA FAMILY"/>
    <property type="match status" value="1"/>
</dbReference>
<dbReference type="InterPro" id="IPR050330">
    <property type="entry name" value="Bact_OuterMem_StrucFunc"/>
</dbReference>